<organism evidence="1 2">
    <name type="scientific">Dermacentor silvarum</name>
    <name type="common">Tick</name>
    <dbReference type="NCBI Taxonomy" id="543639"/>
    <lineage>
        <taxon>Eukaryota</taxon>
        <taxon>Metazoa</taxon>
        <taxon>Ecdysozoa</taxon>
        <taxon>Arthropoda</taxon>
        <taxon>Chelicerata</taxon>
        <taxon>Arachnida</taxon>
        <taxon>Acari</taxon>
        <taxon>Parasitiformes</taxon>
        <taxon>Ixodida</taxon>
        <taxon>Ixodoidea</taxon>
        <taxon>Ixodidae</taxon>
        <taxon>Rhipicephalinae</taxon>
        <taxon>Dermacentor</taxon>
    </lineage>
</organism>
<gene>
    <name evidence="1" type="ORF">HPB49_015950</name>
</gene>
<reference evidence="1" key="1">
    <citation type="submission" date="2020-05" db="EMBL/GenBank/DDBJ databases">
        <title>Large-scale comparative analyses of tick genomes elucidate their genetic diversity and vector capacities.</title>
        <authorList>
            <person name="Jia N."/>
            <person name="Wang J."/>
            <person name="Shi W."/>
            <person name="Du L."/>
            <person name="Sun Y."/>
            <person name="Zhan W."/>
            <person name="Jiang J."/>
            <person name="Wang Q."/>
            <person name="Zhang B."/>
            <person name="Ji P."/>
            <person name="Sakyi L.B."/>
            <person name="Cui X."/>
            <person name="Yuan T."/>
            <person name="Jiang B."/>
            <person name="Yang W."/>
            <person name="Lam T.T.-Y."/>
            <person name="Chang Q."/>
            <person name="Ding S."/>
            <person name="Wang X."/>
            <person name="Zhu J."/>
            <person name="Ruan X."/>
            <person name="Zhao L."/>
            <person name="Wei J."/>
            <person name="Que T."/>
            <person name="Du C."/>
            <person name="Cheng J."/>
            <person name="Dai P."/>
            <person name="Han X."/>
            <person name="Huang E."/>
            <person name="Gao Y."/>
            <person name="Liu J."/>
            <person name="Shao H."/>
            <person name="Ye R."/>
            <person name="Li L."/>
            <person name="Wei W."/>
            <person name="Wang X."/>
            <person name="Wang C."/>
            <person name="Yang T."/>
            <person name="Huo Q."/>
            <person name="Li W."/>
            <person name="Guo W."/>
            <person name="Chen H."/>
            <person name="Zhou L."/>
            <person name="Ni X."/>
            <person name="Tian J."/>
            <person name="Zhou Y."/>
            <person name="Sheng Y."/>
            <person name="Liu T."/>
            <person name="Pan Y."/>
            <person name="Xia L."/>
            <person name="Li J."/>
            <person name="Zhao F."/>
            <person name="Cao W."/>
        </authorList>
    </citation>
    <scope>NUCLEOTIDE SEQUENCE</scope>
    <source>
        <strain evidence="1">Dsil-2018</strain>
    </source>
</reference>
<dbReference type="EMBL" id="CM023478">
    <property type="protein sequence ID" value="KAH7933694.1"/>
    <property type="molecule type" value="Genomic_DNA"/>
</dbReference>
<name>A0ACB8C4B9_DERSI</name>
<sequence length="380" mass="42374">MTSRIRENPLPQRSGSFPTAHRFLVRLYYGTSFCVCPFPPLLLKLIDGVSSCASRVARINPPRKISLVPASCPAPACRRVFVSNVGGEGRAVLITGCDTGFGYRLAKRLSRKGFLVFAGCLSFNSAGAEELKGLSNLTVLQLDVTKQEQVDKAWGTIREHLGERELWAVVANAGIASAGLLEWLTMDTVIDIFNVNVFGVLRVIKKFLPLLKKSKGRVVAIASPLGRFTISMSVPYCMSKHAVVSMMDGFRRECHGKGVDFITVEPSAYRTSIFKTGSDPMDFVMREFKQQDPEVVADYTHQDIEDWLMTNNNAFSTFIREDPEEAVDVIEKAVRETYPKDLYRSPCGRDTPYIFLETTLPSDITNLIAAITRKIQLRMK</sequence>
<accession>A0ACB8C4B9</accession>
<evidence type="ECO:0000313" key="1">
    <source>
        <dbReference type="EMBL" id="KAH7933694.1"/>
    </source>
</evidence>
<dbReference type="Proteomes" id="UP000821865">
    <property type="component" value="Chromosome 9"/>
</dbReference>
<evidence type="ECO:0000313" key="2">
    <source>
        <dbReference type="Proteomes" id="UP000821865"/>
    </source>
</evidence>
<comment type="caution">
    <text evidence="1">The sequence shown here is derived from an EMBL/GenBank/DDBJ whole genome shotgun (WGS) entry which is preliminary data.</text>
</comment>
<keyword evidence="2" id="KW-1185">Reference proteome</keyword>
<proteinExistence type="predicted"/>
<protein>
    <submittedName>
        <fullName evidence="1">Uncharacterized protein</fullName>
    </submittedName>
</protein>